<name>A0A3P7Q275_DIBLA</name>
<gene>
    <name evidence="2" type="ORF">DILT_LOCUS19773</name>
</gene>
<evidence type="ECO:0000256" key="1">
    <source>
        <dbReference type="SAM" id="SignalP"/>
    </source>
</evidence>
<sequence>MFLFIVSYQILKASSILLSVHMFVCIPPTQVPVPNMPSPLTTFDLLVKKDETLPLVCLGVYRHHSRRGRAEERYRLHLVDLNSPSPTFLTDVHLSQSAEPPATSFGS</sequence>
<proteinExistence type="predicted"/>
<dbReference type="OrthoDB" id="6265272at2759"/>
<protein>
    <submittedName>
        <fullName evidence="2">Uncharacterized protein</fullName>
    </submittedName>
</protein>
<dbReference type="EMBL" id="UYRU01121151">
    <property type="protein sequence ID" value="VDN49441.1"/>
    <property type="molecule type" value="Genomic_DNA"/>
</dbReference>
<keyword evidence="1" id="KW-0732">Signal</keyword>
<dbReference type="AlphaFoldDB" id="A0A3P7Q275"/>
<evidence type="ECO:0000313" key="3">
    <source>
        <dbReference type="Proteomes" id="UP000281553"/>
    </source>
</evidence>
<reference evidence="2 3" key="1">
    <citation type="submission" date="2018-11" db="EMBL/GenBank/DDBJ databases">
        <authorList>
            <consortium name="Pathogen Informatics"/>
        </authorList>
    </citation>
    <scope>NUCLEOTIDE SEQUENCE [LARGE SCALE GENOMIC DNA]</scope>
</reference>
<organism evidence="2 3">
    <name type="scientific">Dibothriocephalus latus</name>
    <name type="common">Fish tapeworm</name>
    <name type="synonym">Diphyllobothrium latum</name>
    <dbReference type="NCBI Taxonomy" id="60516"/>
    <lineage>
        <taxon>Eukaryota</taxon>
        <taxon>Metazoa</taxon>
        <taxon>Spiralia</taxon>
        <taxon>Lophotrochozoa</taxon>
        <taxon>Platyhelminthes</taxon>
        <taxon>Cestoda</taxon>
        <taxon>Eucestoda</taxon>
        <taxon>Diphyllobothriidea</taxon>
        <taxon>Diphyllobothriidae</taxon>
        <taxon>Dibothriocephalus</taxon>
    </lineage>
</organism>
<feature type="non-terminal residue" evidence="2">
    <location>
        <position position="107"/>
    </location>
</feature>
<accession>A0A3P7Q275</accession>
<evidence type="ECO:0000313" key="2">
    <source>
        <dbReference type="EMBL" id="VDN49441.1"/>
    </source>
</evidence>
<feature type="signal peptide" evidence="1">
    <location>
        <begin position="1"/>
        <end position="15"/>
    </location>
</feature>
<keyword evidence="3" id="KW-1185">Reference proteome</keyword>
<dbReference type="Proteomes" id="UP000281553">
    <property type="component" value="Unassembled WGS sequence"/>
</dbReference>
<feature type="chain" id="PRO_5018270349" evidence="1">
    <location>
        <begin position="16"/>
        <end position="107"/>
    </location>
</feature>